<dbReference type="Pfam" id="PF01755">
    <property type="entry name" value="Glyco_transf_25"/>
    <property type="match status" value="1"/>
</dbReference>
<evidence type="ECO:0000313" key="5">
    <source>
        <dbReference type="Proteomes" id="UP001642464"/>
    </source>
</evidence>
<evidence type="ECO:0000313" key="3">
    <source>
        <dbReference type="EMBL" id="CAK9042639.1"/>
    </source>
</evidence>
<keyword evidence="5" id="KW-1185">Reference proteome</keyword>
<reference evidence="4 5" key="1">
    <citation type="submission" date="2024-02" db="EMBL/GenBank/DDBJ databases">
        <authorList>
            <person name="Chen Y."/>
            <person name="Shah S."/>
            <person name="Dougan E. K."/>
            <person name="Thang M."/>
            <person name="Chan C."/>
        </authorList>
    </citation>
    <scope>NUCLEOTIDE SEQUENCE [LARGE SCALE GENOMIC DNA]</scope>
</reference>
<evidence type="ECO:0000259" key="2">
    <source>
        <dbReference type="Pfam" id="PF01755"/>
    </source>
</evidence>
<evidence type="ECO:0000256" key="1">
    <source>
        <dbReference type="SAM" id="MobiDB-lite"/>
    </source>
</evidence>
<sequence length="828" mass="92296">MQRTTLNAGGFAILRGLKQRTELNGQRVLLIEKEKNTHPDRWLCRLNGAATFKVRQRHLHPCPTAEEEIPKLGPTMKTFVINLARRPDRRASIEELCKQLDLSYQIVEACDGQELAQQDGAYFEDLRPEPKAKASSKASRTQVPKEKVLGFQGVAIGRYKTHFNWKGRKTQLLQMAKHRLRSSRLTRCGHELWGAVGCSISHQIVLQKILADPKLEYALVLEDDCILDKSSKEVKELFDSQMRWLVPRHPDWQLIYLGGTISSSVRLAQKEEWRLNDHLLSAQQVYQTHAFVIRRSLIPTILHKLSEGFAADAAFVSWSRQNSEKCFLFQPQLLKQPGGENRWKDSDIFVEGTWFKKAYLNQGDESEYDFAKASKRRCSIKHLKIERKDDVDAERTFHREEDDKAEPSKPNRRPSSKQAEPAKSAGRPSSQQAARRHSSQQDDVDAERTFHREEDDKAEPSKPNRRPSSEQAEPAKSAGRPSSHQAEWAPGDNSEKARKALAAFQRHAEDDDFAQALPPEIKDELQRFLEMGSFQSFKASMELLVEGASSACRLHRAALRGAVSDAVEHGGIERVRTTVKCLSDESEASGWQSSLCEKLACTIRCFLEFHFGLPEQMACKLEAAVRHRPLAADDARQLEAIIGVGPRAALGIVTEATILPKLFNELKAAGRRFEVAEKAQAELLQILGQVPGASASSSSSSLNSPVGRQEESEARSASASPSEDCSPLGQGRLVRKRLSRPAPVAAVDVDPADSGKEGEEGEEPPLKVPKSSRRGRCSTAMREELLPLSVRDLRAKAKTHGVPCAILVGCIEKADLVEALVQHLGTSC</sequence>
<proteinExistence type="predicted"/>
<name>A0ABP0LU85_9DINO</name>
<dbReference type="Proteomes" id="UP001642464">
    <property type="component" value="Unassembled WGS sequence"/>
</dbReference>
<dbReference type="InterPro" id="IPR002654">
    <property type="entry name" value="Glyco_trans_25"/>
</dbReference>
<accession>A0ABP0LU85</accession>
<dbReference type="EMBL" id="CAXAMM010018069">
    <property type="protein sequence ID" value="CAK9042639.1"/>
    <property type="molecule type" value="Genomic_DNA"/>
</dbReference>
<protein>
    <recommendedName>
        <fullName evidence="2">Glycosyl transferase family 25 domain-containing protein</fullName>
    </recommendedName>
</protein>
<feature type="compositionally biased region" description="Basic and acidic residues" evidence="1">
    <location>
        <begin position="394"/>
        <end position="409"/>
    </location>
</feature>
<evidence type="ECO:0000313" key="4">
    <source>
        <dbReference type="EMBL" id="CAK9042794.1"/>
    </source>
</evidence>
<dbReference type="CDD" id="cd06532">
    <property type="entry name" value="Glyco_transf_25"/>
    <property type="match status" value="1"/>
</dbReference>
<feature type="domain" description="Glycosyl transferase family 25" evidence="2">
    <location>
        <begin position="77"/>
        <end position="279"/>
    </location>
</feature>
<feature type="region of interest" description="Disordered" evidence="1">
    <location>
        <begin position="692"/>
        <end position="776"/>
    </location>
</feature>
<comment type="caution">
    <text evidence="4">The sequence shown here is derived from an EMBL/GenBank/DDBJ whole genome shotgun (WGS) entry which is preliminary data.</text>
</comment>
<feature type="region of interest" description="Disordered" evidence="1">
    <location>
        <begin position="394"/>
        <end position="498"/>
    </location>
</feature>
<organism evidence="4 5">
    <name type="scientific">Durusdinium trenchii</name>
    <dbReference type="NCBI Taxonomy" id="1381693"/>
    <lineage>
        <taxon>Eukaryota</taxon>
        <taxon>Sar</taxon>
        <taxon>Alveolata</taxon>
        <taxon>Dinophyceae</taxon>
        <taxon>Suessiales</taxon>
        <taxon>Symbiodiniaceae</taxon>
        <taxon>Durusdinium</taxon>
    </lineage>
</organism>
<feature type="compositionally biased region" description="Basic and acidic residues" evidence="1">
    <location>
        <begin position="446"/>
        <end position="462"/>
    </location>
</feature>
<dbReference type="EMBL" id="CAXAMM010018136">
    <property type="protein sequence ID" value="CAK9042794.1"/>
    <property type="molecule type" value="Genomic_DNA"/>
</dbReference>
<gene>
    <name evidence="3" type="ORF">SCF082_LOCUS24509</name>
    <name evidence="4" type="ORF">SCF082_LOCUS24567</name>
</gene>